<feature type="transmembrane region" description="Helical" evidence="5">
    <location>
        <begin position="306"/>
        <end position="327"/>
    </location>
</feature>
<reference evidence="7" key="1">
    <citation type="journal article" date="2014" name="Front. Microbiol.">
        <title>High frequency of phylogenetically diverse reductive dehalogenase-homologous genes in deep subseafloor sedimentary metagenomes.</title>
        <authorList>
            <person name="Kawai M."/>
            <person name="Futagami T."/>
            <person name="Toyoda A."/>
            <person name="Takaki Y."/>
            <person name="Nishi S."/>
            <person name="Hori S."/>
            <person name="Arai W."/>
            <person name="Tsubouchi T."/>
            <person name="Morono Y."/>
            <person name="Uchiyama I."/>
            <person name="Ito T."/>
            <person name="Fujiyama A."/>
            <person name="Inagaki F."/>
            <person name="Takami H."/>
        </authorList>
    </citation>
    <scope>NUCLEOTIDE SEQUENCE</scope>
    <source>
        <strain evidence="7">Expedition CK06-06</strain>
    </source>
</reference>
<dbReference type="GO" id="GO:0005262">
    <property type="term" value="F:calcium channel activity"/>
    <property type="evidence" value="ECO:0007669"/>
    <property type="project" value="TreeGrafter"/>
</dbReference>
<dbReference type="Gene3D" id="1.20.1420.30">
    <property type="entry name" value="NCX, central ion-binding region"/>
    <property type="match status" value="1"/>
</dbReference>
<evidence type="ECO:0000256" key="4">
    <source>
        <dbReference type="ARBA" id="ARBA00023136"/>
    </source>
</evidence>
<comment type="subcellular location">
    <subcellularLocation>
        <location evidence="1">Membrane</location>
        <topology evidence="1">Multi-pass membrane protein</topology>
    </subcellularLocation>
</comment>
<organism evidence="7">
    <name type="scientific">marine sediment metagenome</name>
    <dbReference type="NCBI Taxonomy" id="412755"/>
    <lineage>
        <taxon>unclassified sequences</taxon>
        <taxon>metagenomes</taxon>
        <taxon>ecological metagenomes</taxon>
    </lineage>
</organism>
<dbReference type="EMBL" id="BART01001403">
    <property type="protein sequence ID" value="GAG68248.1"/>
    <property type="molecule type" value="Genomic_DNA"/>
</dbReference>
<name>X1A629_9ZZZZ</name>
<feature type="transmembrane region" description="Helical" evidence="5">
    <location>
        <begin position="243"/>
        <end position="261"/>
    </location>
</feature>
<feature type="transmembrane region" description="Helical" evidence="5">
    <location>
        <begin position="129"/>
        <end position="152"/>
    </location>
</feature>
<proteinExistence type="predicted"/>
<gene>
    <name evidence="7" type="ORF">S01H4_05000</name>
</gene>
<dbReference type="PANTHER" id="PTHR10846">
    <property type="entry name" value="SODIUM/POTASSIUM/CALCIUM EXCHANGER"/>
    <property type="match status" value="1"/>
</dbReference>
<evidence type="ECO:0000256" key="5">
    <source>
        <dbReference type="SAM" id="Phobius"/>
    </source>
</evidence>
<keyword evidence="3 5" id="KW-1133">Transmembrane helix</keyword>
<feature type="transmembrane region" description="Helical" evidence="5">
    <location>
        <begin position="102"/>
        <end position="123"/>
    </location>
</feature>
<feature type="domain" description="Sodium/calcium exchanger membrane region" evidence="6">
    <location>
        <begin position="183"/>
        <end position="320"/>
    </location>
</feature>
<feature type="transmembrane region" description="Helical" evidence="5">
    <location>
        <begin position="173"/>
        <end position="194"/>
    </location>
</feature>
<accession>X1A629</accession>
<dbReference type="GO" id="GO:0008273">
    <property type="term" value="F:calcium, potassium:sodium antiporter activity"/>
    <property type="evidence" value="ECO:0007669"/>
    <property type="project" value="TreeGrafter"/>
</dbReference>
<feature type="transmembrane region" description="Helical" evidence="5">
    <location>
        <begin position="6"/>
        <end position="26"/>
    </location>
</feature>
<feature type="transmembrane region" description="Helical" evidence="5">
    <location>
        <begin position="281"/>
        <end position="299"/>
    </location>
</feature>
<feature type="transmembrane region" description="Helical" evidence="5">
    <location>
        <begin position="69"/>
        <end position="90"/>
    </location>
</feature>
<evidence type="ECO:0000256" key="3">
    <source>
        <dbReference type="ARBA" id="ARBA00022989"/>
    </source>
</evidence>
<evidence type="ECO:0000256" key="1">
    <source>
        <dbReference type="ARBA" id="ARBA00004141"/>
    </source>
</evidence>
<feature type="transmembrane region" description="Helical" evidence="5">
    <location>
        <begin position="214"/>
        <end position="236"/>
    </location>
</feature>
<evidence type="ECO:0000313" key="7">
    <source>
        <dbReference type="EMBL" id="GAG68248.1"/>
    </source>
</evidence>
<dbReference type="Pfam" id="PF01699">
    <property type="entry name" value="Na_Ca_ex"/>
    <property type="match status" value="2"/>
</dbReference>
<feature type="transmembrane region" description="Helical" evidence="5">
    <location>
        <begin position="38"/>
        <end position="63"/>
    </location>
</feature>
<dbReference type="GO" id="GO:0006874">
    <property type="term" value="P:intracellular calcium ion homeostasis"/>
    <property type="evidence" value="ECO:0007669"/>
    <property type="project" value="TreeGrafter"/>
</dbReference>
<feature type="domain" description="Sodium/calcium exchanger membrane region" evidence="6">
    <location>
        <begin position="4"/>
        <end position="151"/>
    </location>
</feature>
<dbReference type="PANTHER" id="PTHR10846:SF8">
    <property type="entry name" value="INNER MEMBRANE PROTEIN YRBG"/>
    <property type="match status" value="1"/>
</dbReference>
<evidence type="ECO:0000256" key="2">
    <source>
        <dbReference type="ARBA" id="ARBA00022692"/>
    </source>
</evidence>
<dbReference type="AlphaFoldDB" id="X1A629"/>
<dbReference type="GO" id="GO:0005886">
    <property type="term" value="C:plasma membrane"/>
    <property type="evidence" value="ECO:0007669"/>
    <property type="project" value="TreeGrafter"/>
</dbReference>
<keyword evidence="2 5" id="KW-0812">Transmembrane</keyword>
<dbReference type="InterPro" id="IPR004837">
    <property type="entry name" value="NaCa_Exmemb"/>
</dbReference>
<sequence length="333" mass="35627">MLNLWLSFLICALIIIFAGTKLTRYGDIIAEKTGLGRVWIGAALIPLATSLPEITSSSGAAWINAPNLAIGNIFGSIMFNLLIIAIADFAHGPGPLLREVTTGQILTAILGIFLCAIAALSMLLKPSFLFVGVGIDSLILIILYFLGIIVIFKYSKKSKPDDVLGIPEENYAAYSLPLTNVKFLIVAIIIILTAMKLAQVANSLADLTGWGTTFMGTIMLAIVTSLPELVTALAAIRIKAYDLAVGIVLGANILNMTIPFFSDIFYDGPPILSVVSPQHIISALIAIILTSIAIASVVYKPKRAVFSLGIAAWLIFLGYFLGIFLIFKIGIKI</sequence>
<keyword evidence="4 5" id="KW-0472">Membrane</keyword>
<dbReference type="InterPro" id="IPR044880">
    <property type="entry name" value="NCX_ion-bd_dom_sf"/>
</dbReference>
<dbReference type="InterPro" id="IPR004481">
    <property type="entry name" value="K/Na/Ca-exchanger"/>
</dbReference>
<comment type="caution">
    <text evidence="7">The sequence shown here is derived from an EMBL/GenBank/DDBJ whole genome shotgun (WGS) entry which is preliminary data.</text>
</comment>
<protein>
    <recommendedName>
        <fullName evidence="6">Sodium/calcium exchanger membrane region domain-containing protein</fullName>
    </recommendedName>
</protein>
<evidence type="ECO:0000259" key="6">
    <source>
        <dbReference type="Pfam" id="PF01699"/>
    </source>
</evidence>